<keyword evidence="1" id="KW-0378">Hydrolase</keyword>
<dbReference type="NCBIfam" id="TIGR00099">
    <property type="entry name" value="Cof-subfamily"/>
    <property type="match status" value="1"/>
</dbReference>
<dbReference type="GO" id="GO:0016791">
    <property type="term" value="F:phosphatase activity"/>
    <property type="evidence" value="ECO:0007669"/>
    <property type="project" value="TreeGrafter"/>
</dbReference>
<reference evidence="1 2" key="1">
    <citation type="submission" date="2010-12" db="EMBL/GenBank/DDBJ databases">
        <authorList>
            <person name="Muzny D."/>
            <person name="Qin X."/>
            <person name="Deng J."/>
            <person name="Jiang H."/>
            <person name="Liu Y."/>
            <person name="Qu J."/>
            <person name="Song X.-Z."/>
            <person name="Zhang L."/>
            <person name="Thornton R."/>
            <person name="Coyle M."/>
            <person name="Francisco L."/>
            <person name="Jackson L."/>
            <person name="Javaid M."/>
            <person name="Korchina V."/>
            <person name="Kovar C."/>
            <person name="Mata R."/>
            <person name="Mathew T."/>
            <person name="Ngo R."/>
            <person name="Nguyen L."/>
            <person name="Nguyen N."/>
            <person name="Okwuonu G."/>
            <person name="Ongeri F."/>
            <person name="Pham C."/>
            <person name="Simmons D."/>
            <person name="Wilczek-Boney K."/>
            <person name="Hale W."/>
            <person name="Jakkamsetti A."/>
            <person name="Pham P."/>
            <person name="Ruth R."/>
            <person name="San Lucas F."/>
            <person name="Warren J."/>
            <person name="Zhang J."/>
            <person name="Zhao Z."/>
            <person name="Zhou C."/>
            <person name="Zhu D."/>
            <person name="Lee S."/>
            <person name="Bess C."/>
            <person name="Blankenburg K."/>
            <person name="Forbes L."/>
            <person name="Fu Q."/>
            <person name="Gubbala S."/>
            <person name="Hirani K."/>
            <person name="Jayaseelan J.C."/>
            <person name="Lara F."/>
            <person name="Munidasa M."/>
            <person name="Palculict T."/>
            <person name="Patil S."/>
            <person name="Pu L.-L."/>
            <person name="Saada N."/>
            <person name="Tang L."/>
            <person name="Weissenberger G."/>
            <person name="Zhu Y."/>
            <person name="Hemphill L."/>
            <person name="Shang Y."/>
            <person name="Youmans B."/>
            <person name="Ayvaz T."/>
            <person name="Ross M."/>
            <person name="Santibanez J."/>
            <person name="Aqrawi P."/>
            <person name="Gross S."/>
            <person name="Joshi V."/>
            <person name="Fowler G."/>
            <person name="Nazareth L."/>
            <person name="Reid J."/>
            <person name="Worley K."/>
            <person name="Petrosino J."/>
            <person name="Highlander S."/>
            <person name="Gibbs R."/>
        </authorList>
    </citation>
    <scope>NUCLEOTIDE SEQUENCE [LARGE SCALE GENOMIC DNA]</scope>
    <source>
        <strain evidence="2">DSM 15952 / CCUG 50447 / LMG 22039 / TP 1.5</strain>
    </source>
</reference>
<dbReference type="HOGENOM" id="CLU_044146_7_0_9"/>
<dbReference type="GO" id="GO:0000287">
    <property type="term" value="F:magnesium ion binding"/>
    <property type="evidence" value="ECO:0007669"/>
    <property type="project" value="TreeGrafter"/>
</dbReference>
<dbReference type="InterPro" id="IPR023214">
    <property type="entry name" value="HAD_sf"/>
</dbReference>
<dbReference type="Gene3D" id="3.30.1240.10">
    <property type="match status" value="1"/>
</dbReference>
<dbReference type="PANTHER" id="PTHR10000">
    <property type="entry name" value="PHOSPHOSERINE PHOSPHATASE"/>
    <property type="match status" value="1"/>
</dbReference>
<dbReference type="SFLD" id="SFLDS00003">
    <property type="entry name" value="Haloacid_Dehalogenase"/>
    <property type="match status" value="1"/>
</dbReference>
<dbReference type="eggNOG" id="COG0561">
    <property type="taxonomic scope" value="Bacteria"/>
</dbReference>
<dbReference type="STRING" id="888064.HMPREF9088_0546"/>
<protein>
    <submittedName>
        <fullName evidence="1">Cof-like hydrolase</fullName>
    </submittedName>
</protein>
<dbReference type="AlphaFoldDB" id="E6LDV6"/>
<dbReference type="SFLD" id="SFLDG01140">
    <property type="entry name" value="C2.B:_Phosphomannomutase_and_P"/>
    <property type="match status" value="1"/>
</dbReference>
<evidence type="ECO:0000313" key="1">
    <source>
        <dbReference type="EMBL" id="EFU74618.1"/>
    </source>
</evidence>
<proteinExistence type="predicted"/>
<dbReference type="InterPro" id="IPR036412">
    <property type="entry name" value="HAD-like_sf"/>
</dbReference>
<dbReference type="PROSITE" id="PS01228">
    <property type="entry name" value="COF_1"/>
    <property type="match status" value="1"/>
</dbReference>
<gene>
    <name evidence="1" type="ORF">HMPREF9088_0546</name>
</gene>
<dbReference type="InterPro" id="IPR000150">
    <property type="entry name" value="Cof"/>
</dbReference>
<dbReference type="PRINTS" id="PR00119">
    <property type="entry name" value="CATATPASE"/>
</dbReference>
<dbReference type="Gene3D" id="3.40.50.1000">
    <property type="entry name" value="HAD superfamily/HAD-like"/>
    <property type="match status" value="1"/>
</dbReference>
<accession>E6LDV6</accession>
<dbReference type="Pfam" id="PF08282">
    <property type="entry name" value="Hydrolase_3"/>
    <property type="match status" value="1"/>
</dbReference>
<dbReference type="OrthoDB" id="9810101at2"/>
<organism evidence="1 2">
    <name type="scientific">Enterococcus italicus (strain DSM 15952 / CCUG 50447 / LMG 22039 / TP 1.5)</name>
    <dbReference type="NCBI Taxonomy" id="888064"/>
    <lineage>
        <taxon>Bacteria</taxon>
        <taxon>Bacillati</taxon>
        <taxon>Bacillota</taxon>
        <taxon>Bacilli</taxon>
        <taxon>Lactobacillales</taxon>
        <taxon>Enterococcaceae</taxon>
        <taxon>Enterococcus</taxon>
    </lineage>
</organism>
<dbReference type="EMBL" id="AEPV01000020">
    <property type="protein sequence ID" value="EFU74618.1"/>
    <property type="molecule type" value="Genomic_DNA"/>
</dbReference>
<sequence length="259" mass="28934">MERKLIAFDLDGTLLNNQKQPLASTVAAINQLKRQGHAVTIATGRNRRLAQPVIEQLDFEHAVLCNGSVAFADHQLVYEHTLAPDAFEQCYRDLSERAIDVAVIGLDTTKRLTTFNEGQMDEAMSSFGSVVPELEADFYQKHAIYQGLAFYNETQEFDTSVYDTFDFVRWHPECVDMIPKNGSKAVTLLKLAEQLGIKQENVIAFGDGMNDREMLKEVGLGIAMGNSSDEVKRQADMVTASNEQDGIWQALVKLKLISK</sequence>
<comment type="caution">
    <text evidence="1">The sequence shown here is derived from an EMBL/GenBank/DDBJ whole genome shotgun (WGS) entry which is preliminary data.</text>
</comment>
<dbReference type="GO" id="GO:0005829">
    <property type="term" value="C:cytosol"/>
    <property type="evidence" value="ECO:0007669"/>
    <property type="project" value="TreeGrafter"/>
</dbReference>
<dbReference type="PROSITE" id="PS01229">
    <property type="entry name" value="COF_2"/>
    <property type="match status" value="1"/>
</dbReference>
<dbReference type="NCBIfam" id="TIGR01484">
    <property type="entry name" value="HAD-SF-IIB"/>
    <property type="match status" value="1"/>
</dbReference>
<dbReference type="SUPFAM" id="SSF56784">
    <property type="entry name" value="HAD-like"/>
    <property type="match status" value="1"/>
</dbReference>
<dbReference type="InterPro" id="IPR006379">
    <property type="entry name" value="HAD-SF_hydro_IIB"/>
</dbReference>
<dbReference type="Proteomes" id="UP000010296">
    <property type="component" value="Unassembled WGS sequence"/>
</dbReference>
<evidence type="ECO:0000313" key="2">
    <source>
        <dbReference type="Proteomes" id="UP000010296"/>
    </source>
</evidence>
<dbReference type="CDD" id="cd07516">
    <property type="entry name" value="HAD_Pase"/>
    <property type="match status" value="1"/>
</dbReference>
<keyword evidence="2" id="KW-1185">Reference proteome</keyword>
<dbReference type="PANTHER" id="PTHR10000:SF25">
    <property type="entry name" value="PHOSPHATASE YKRA-RELATED"/>
    <property type="match status" value="1"/>
</dbReference>
<dbReference type="PATRIC" id="fig|888064.11.peg.1821"/>
<dbReference type="RefSeq" id="WP_007207567.1">
    <property type="nucleotide sequence ID" value="NZ_GL622241.1"/>
</dbReference>
<name>E6LDV6_ENTI1</name>